<evidence type="ECO:0000256" key="1">
    <source>
        <dbReference type="ARBA" id="ARBA00022649"/>
    </source>
</evidence>
<name>A0A1G7ZQ68_PSEOR</name>
<dbReference type="Proteomes" id="UP000198967">
    <property type="component" value="Unassembled WGS sequence"/>
</dbReference>
<proteinExistence type="inferred from homology"/>
<evidence type="ECO:0000313" key="8">
    <source>
        <dbReference type="EMBL" id="SDH10844.1"/>
    </source>
</evidence>
<gene>
    <name evidence="6" type="primary">vapC</name>
    <name evidence="8" type="ORF">SAMN05216377_1196</name>
</gene>
<dbReference type="SUPFAM" id="SSF88723">
    <property type="entry name" value="PIN domain-like"/>
    <property type="match status" value="1"/>
</dbReference>
<feature type="binding site" evidence="6">
    <location>
        <position position="101"/>
    </location>
    <ligand>
        <name>Mg(2+)</name>
        <dbReference type="ChEBI" id="CHEBI:18420"/>
    </ligand>
</feature>
<keyword evidence="5 6" id="KW-0460">Magnesium</keyword>
<dbReference type="GO" id="GO:0016787">
    <property type="term" value="F:hydrolase activity"/>
    <property type="evidence" value="ECO:0007669"/>
    <property type="project" value="UniProtKB-KW"/>
</dbReference>
<dbReference type="STRING" id="366584.SAMN05216377_1196"/>
<dbReference type="InterPro" id="IPR029060">
    <property type="entry name" value="PIN-like_dom_sf"/>
</dbReference>
<feature type="domain" description="PIN" evidence="7">
    <location>
        <begin position="2"/>
        <end position="126"/>
    </location>
</feature>
<keyword evidence="3 6" id="KW-0479">Metal-binding</keyword>
<evidence type="ECO:0000256" key="6">
    <source>
        <dbReference type="HAMAP-Rule" id="MF_00265"/>
    </source>
</evidence>
<dbReference type="EMBL" id="FNBE01000019">
    <property type="protein sequence ID" value="SDH10844.1"/>
    <property type="molecule type" value="Genomic_DNA"/>
</dbReference>
<keyword evidence="9" id="KW-1185">Reference proteome</keyword>
<feature type="binding site" evidence="6">
    <location>
        <position position="5"/>
    </location>
    <ligand>
        <name>Mg(2+)</name>
        <dbReference type="ChEBI" id="CHEBI:18420"/>
    </ligand>
</feature>
<dbReference type="Pfam" id="PF01850">
    <property type="entry name" value="PIN"/>
    <property type="match status" value="1"/>
</dbReference>
<evidence type="ECO:0000256" key="4">
    <source>
        <dbReference type="ARBA" id="ARBA00022801"/>
    </source>
</evidence>
<evidence type="ECO:0000313" key="9">
    <source>
        <dbReference type="Proteomes" id="UP000198967"/>
    </source>
</evidence>
<dbReference type="RefSeq" id="WP_093089051.1">
    <property type="nucleotide sequence ID" value="NZ_FNBE01000019.1"/>
</dbReference>
<keyword evidence="6" id="KW-0800">Toxin</keyword>
<sequence>MIVCDTGPLVAAGLSRDPDHRASVDLFASLHMSGRVMVVPAPIVAEVGYLLHHKGSPRAESAFLLSLAAGDFRTVELTSEDYARMADLVDTSADLPLGTSDASVVALAERLGVAEVATLDHRHSRVVQPRHVEAFTLLP</sequence>
<evidence type="ECO:0000256" key="3">
    <source>
        <dbReference type="ARBA" id="ARBA00022723"/>
    </source>
</evidence>
<dbReference type="InterPro" id="IPR022907">
    <property type="entry name" value="VapC_family"/>
</dbReference>
<dbReference type="OrthoDB" id="32665at2"/>
<dbReference type="GO" id="GO:0000287">
    <property type="term" value="F:magnesium ion binding"/>
    <property type="evidence" value="ECO:0007669"/>
    <property type="project" value="UniProtKB-UniRule"/>
</dbReference>
<dbReference type="GO" id="GO:0090729">
    <property type="term" value="F:toxin activity"/>
    <property type="evidence" value="ECO:0007669"/>
    <property type="project" value="UniProtKB-KW"/>
</dbReference>
<dbReference type="InterPro" id="IPR002716">
    <property type="entry name" value="PIN_dom"/>
</dbReference>
<comment type="function">
    <text evidence="6">Toxic component of a toxin-antitoxin (TA) system. An RNase.</text>
</comment>
<evidence type="ECO:0000256" key="5">
    <source>
        <dbReference type="ARBA" id="ARBA00022842"/>
    </source>
</evidence>
<dbReference type="HAMAP" id="MF_00265">
    <property type="entry name" value="VapC_Nob1"/>
    <property type="match status" value="1"/>
</dbReference>
<protein>
    <recommendedName>
        <fullName evidence="6">Ribonuclease VapC</fullName>
        <shortName evidence="6">RNase VapC</shortName>
        <ecNumber evidence="6">3.1.-.-</ecNumber>
    </recommendedName>
    <alternativeName>
        <fullName evidence="6">Toxin VapC</fullName>
    </alternativeName>
</protein>
<dbReference type="AlphaFoldDB" id="A0A1G7ZQ68"/>
<comment type="similarity">
    <text evidence="6">Belongs to the PINc/VapC protein family.</text>
</comment>
<keyword evidence="1 6" id="KW-1277">Toxin-antitoxin system</keyword>
<accession>A0A1G7ZQ68</accession>
<dbReference type="Gene3D" id="3.40.50.1010">
    <property type="entry name" value="5'-nuclease"/>
    <property type="match status" value="1"/>
</dbReference>
<organism evidence="8 9">
    <name type="scientific">Pseudonocardia oroxyli</name>
    <dbReference type="NCBI Taxonomy" id="366584"/>
    <lineage>
        <taxon>Bacteria</taxon>
        <taxon>Bacillati</taxon>
        <taxon>Actinomycetota</taxon>
        <taxon>Actinomycetes</taxon>
        <taxon>Pseudonocardiales</taxon>
        <taxon>Pseudonocardiaceae</taxon>
        <taxon>Pseudonocardia</taxon>
    </lineage>
</organism>
<comment type="cofactor">
    <cofactor evidence="6">
        <name>Mg(2+)</name>
        <dbReference type="ChEBI" id="CHEBI:18420"/>
    </cofactor>
</comment>
<keyword evidence="4 6" id="KW-0378">Hydrolase</keyword>
<keyword evidence="2 6" id="KW-0540">Nuclease</keyword>
<reference evidence="8 9" key="1">
    <citation type="submission" date="2016-10" db="EMBL/GenBank/DDBJ databases">
        <authorList>
            <person name="de Groot N.N."/>
        </authorList>
    </citation>
    <scope>NUCLEOTIDE SEQUENCE [LARGE SCALE GENOMIC DNA]</scope>
    <source>
        <strain evidence="8 9">CGMCC 4.3143</strain>
    </source>
</reference>
<evidence type="ECO:0000256" key="2">
    <source>
        <dbReference type="ARBA" id="ARBA00022722"/>
    </source>
</evidence>
<evidence type="ECO:0000259" key="7">
    <source>
        <dbReference type="Pfam" id="PF01850"/>
    </source>
</evidence>
<dbReference type="EC" id="3.1.-.-" evidence="6"/>
<dbReference type="GO" id="GO:0004540">
    <property type="term" value="F:RNA nuclease activity"/>
    <property type="evidence" value="ECO:0007669"/>
    <property type="project" value="InterPro"/>
</dbReference>